<dbReference type="GeneID" id="6370001"/>
<evidence type="ECO:0000313" key="1">
    <source>
        <dbReference type="EMBL" id="BAG41623.1"/>
    </source>
</evidence>
<organism evidence="1 2">
    <name type="scientific">Ralstonia phage phiRSL1</name>
    <dbReference type="NCBI Taxonomy" id="1980924"/>
    <lineage>
        <taxon>Viruses</taxon>
        <taxon>Duplodnaviria</taxon>
        <taxon>Heunggongvirae</taxon>
        <taxon>Uroviricota</taxon>
        <taxon>Caudoviricetes</taxon>
        <taxon>Mieseafarmvirus</taxon>
        <taxon>Mieseafarmvirus RSL1</taxon>
    </lineage>
</organism>
<dbReference type="Proteomes" id="UP000001034">
    <property type="component" value="Segment"/>
</dbReference>
<keyword evidence="2" id="KW-1185">Reference proteome</keyword>
<protein>
    <submittedName>
        <fullName evidence="1">Uncharacterized protein</fullName>
    </submittedName>
</protein>
<evidence type="ECO:0000313" key="2">
    <source>
        <dbReference type="Proteomes" id="UP000001034"/>
    </source>
</evidence>
<proteinExistence type="predicted"/>
<dbReference type="RefSeq" id="YP_001950053.1">
    <property type="nucleotide sequence ID" value="NC_010811.2"/>
</dbReference>
<name>B2ZY55_9CAUD</name>
<dbReference type="EMBL" id="AB366653">
    <property type="protein sequence ID" value="BAG41623.1"/>
    <property type="molecule type" value="Genomic_DNA"/>
</dbReference>
<dbReference type="KEGG" id="vg:6370001"/>
<accession>B2ZY55</accession>
<reference evidence="1 2" key="1">
    <citation type="journal article" date="2010" name="Virology">
        <title>A jumbo phage infecting the phytopathogen Ralstonia solanacearum defines a new lineage of the Myoviridae family.</title>
        <authorList>
            <person name="Yamada T."/>
            <person name="Satoh S."/>
            <person name="Ishikawa H."/>
            <person name="Fujiwara A."/>
            <person name="Kawasaki T."/>
            <person name="Fujie M."/>
            <person name="Ogata H."/>
        </authorList>
    </citation>
    <scope>NUCLEOTIDE SEQUENCE [LARGE SCALE GENOMIC DNA]</scope>
</reference>
<sequence>MEVTSYEVEEQVVDAELSRLPPVPLPEDQGTVRLVRTVVQLLVFVCLSDRHPLILVQRGGWHIHIRQTMAAPEERINDGRHPLSPLISKDQRVAGPRTDGLLRRTTEQRVSAFVVGNGHGLRPTVAA</sequence>